<dbReference type="EMBL" id="CP031742">
    <property type="protein sequence ID" value="AXQ55832.1"/>
    <property type="molecule type" value="Genomic_DNA"/>
</dbReference>
<accession>A0A385DBM8</accession>
<dbReference type="CDD" id="cd00093">
    <property type="entry name" value="HTH_XRE"/>
    <property type="match status" value="1"/>
</dbReference>
<dbReference type="GeneID" id="300115532"/>
<organism evidence="2 3">
    <name type="scientific">Streptomyces koyangensis</name>
    <dbReference type="NCBI Taxonomy" id="188770"/>
    <lineage>
        <taxon>Bacteria</taxon>
        <taxon>Bacillati</taxon>
        <taxon>Actinomycetota</taxon>
        <taxon>Actinomycetes</taxon>
        <taxon>Kitasatosporales</taxon>
        <taxon>Streptomycetaceae</taxon>
        <taxon>Streptomyces</taxon>
        <taxon>Streptomyces aurantiacus group</taxon>
    </lineage>
</organism>
<evidence type="ECO:0000313" key="3">
    <source>
        <dbReference type="Proteomes" id="UP000259636"/>
    </source>
</evidence>
<dbReference type="InterPro" id="IPR010982">
    <property type="entry name" value="Lambda_DNA-bd_dom_sf"/>
</dbReference>
<dbReference type="InterPro" id="IPR001387">
    <property type="entry name" value="Cro/C1-type_HTH"/>
</dbReference>
<dbReference type="KEGG" id="sky:D0C37_15275"/>
<dbReference type="Proteomes" id="UP000259636">
    <property type="component" value="Chromosome"/>
</dbReference>
<dbReference type="AlphaFoldDB" id="A0A385DBM8"/>
<dbReference type="Pfam" id="PF01381">
    <property type="entry name" value="HTH_3"/>
    <property type="match status" value="1"/>
</dbReference>
<dbReference type="Pfam" id="PF19054">
    <property type="entry name" value="DUF5753"/>
    <property type="match status" value="1"/>
</dbReference>
<sequence length="282" mass="31654">MTELGREESTKKDDRPASGLVAEIVRILRKRKGYTQDQLGDLIGWTGSAISAVETRAQPVSDDMLVALEPAIGEGLGVFTVARPYILRERFPKRFRDFSILEAEALSISTYENFVVDGLFQTEEYARALIGGSYPPAAESKREELVEARRSRRAIFDREDPPYLELVLEESVLRRPFGSYEILRGQLLALVEDAERPNVSVQVLPIDRGLNGRHAGDRGSMKLVETKEHEHVVYMEIEDQGLLISQPAEVSQLTHRYAKIRAQALSPDDSVAFIKRLAGETE</sequence>
<gene>
    <name evidence="2" type="ORF">D0C37_15275</name>
</gene>
<dbReference type="GO" id="GO:0003677">
    <property type="term" value="F:DNA binding"/>
    <property type="evidence" value="ECO:0007669"/>
    <property type="project" value="InterPro"/>
</dbReference>
<reference evidence="2 3" key="1">
    <citation type="submission" date="2018-08" db="EMBL/GenBank/DDBJ databases">
        <authorList>
            <person name="Ferrada E.E."/>
            <person name="Latorre B.A."/>
        </authorList>
    </citation>
    <scope>NUCLEOTIDE SEQUENCE [LARGE SCALE GENOMIC DNA]</scope>
    <source>
        <strain evidence="2 3">VK-A60T</strain>
    </source>
</reference>
<dbReference type="SMART" id="SM00530">
    <property type="entry name" value="HTH_XRE"/>
    <property type="match status" value="1"/>
</dbReference>
<name>A0A385DBM8_9ACTN</name>
<dbReference type="PROSITE" id="PS50943">
    <property type="entry name" value="HTH_CROC1"/>
    <property type="match status" value="1"/>
</dbReference>
<proteinExistence type="predicted"/>
<dbReference type="SUPFAM" id="SSF47413">
    <property type="entry name" value="lambda repressor-like DNA-binding domains"/>
    <property type="match status" value="1"/>
</dbReference>
<evidence type="ECO:0000259" key="1">
    <source>
        <dbReference type="PROSITE" id="PS50943"/>
    </source>
</evidence>
<dbReference type="InterPro" id="IPR043917">
    <property type="entry name" value="DUF5753"/>
</dbReference>
<feature type="domain" description="HTH cro/C1-type" evidence="1">
    <location>
        <begin position="25"/>
        <end position="79"/>
    </location>
</feature>
<protein>
    <submittedName>
        <fullName evidence="2">XRE family transcriptional regulator</fullName>
    </submittedName>
</protein>
<evidence type="ECO:0000313" key="2">
    <source>
        <dbReference type="EMBL" id="AXQ55832.1"/>
    </source>
</evidence>
<dbReference type="RefSeq" id="WP_101276081.1">
    <property type="nucleotide sequence ID" value="NZ_CP031742.1"/>
</dbReference>
<dbReference type="Gene3D" id="1.10.260.40">
    <property type="entry name" value="lambda repressor-like DNA-binding domains"/>
    <property type="match status" value="1"/>
</dbReference>